<evidence type="ECO:0000313" key="1">
    <source>
        <dbReference type="EMBL" id="MBA0803049.1"/>
    </source>
</evidence>
<keyword evidence="2" id="KW-1185">Reference proteome</keyword>
<evidence type="ECO:0000313" key="2">
    <source>
        <dbReference type="Proteomes" id="UP000593560"/>
    </source>
</evidence>
<organism evidence="1 2">
    <name type="scientific">Gossypium harknessii</name>
    <dbReference type="NCBI Taxonomy" id="34285"/>
    <lineage>
        <taxon>Eukaryota</taxon>
        <taxon>Viridiplantae</taxon>
        <taxon>Streptophyta</taxon>
        <taxon>Embryophyta</taxon>
        <taxon>Tracheophyta</taxon>
        <taxon>Spermatophyta</taxon>
        <taxon>Magnoliopsida</taxon>
        <taxon>eudicotyledons</taxon>
        <taxon>Gunneridae</taxon>
        <taxon>Pentapetalae</taxon>
        <taxon>rosids</taxon>
        <taxon>malvids</taxon>
        <taxon>Malvales</taxon>
        <taxon>Malvaceae</taxon>
        <taxon>Malvoideae</taxon>
        <taxon>Gossypium</taxon>
    </lineage>
</organism>
<name>A0A7J9GZP4_9ROSI</name>
<gene>
    <name evidence="1" type="ORF">Gohar_013299</name>
</gene>
<proteinExistence type="predicted"/>
<dbReference type="AlphaFoldDB" id="A0A7J9GZP4"/>
<dbReference type="Proteomes" id="UP000593560">
    <property type="component" value="Unassembled WGS sequence"/>
</dbReference>
<comment type="caution">
    <text evidence="1">The sequence shown here is derived from an EMBL/GenBank/DDBJ whole genome shotgun (WGS) entry which is preliminary data.</text>
</comment>
<sequence length="96" mass="11077">MLCEFLVFKMSRKFLISISLKDGLNMIIIKNMYGGNVAKFSQQCNTEAEVVFCNRDMEVKKELTKLCVSKNQELKENETNARVVIPSRNVKRSIIE</sequence>
<accession>A0A7J9GZP4</accession>
<reference evidence="1 2" key="1">
    <citation type="journal article" date="2019" name="Genome Biol. Evol.">
        <title>Insights into the evolution of the New World diploid cottons (Gossypium, subgenus Houzingenia) based on genome sequencing.</title>
        <authorList>
            <person name="Grover C.E."/>
            <person name="Arick M.A. 2nd"/>
            <person name="Thrash A."/>
            <person name="Conover J.L."/>
            <person name="Sanders W.S."/>
            <person name="Peterson D.G."/>
            <person name="Frelichowski J.E."/>
            <person name="Scheffler J.A."/>
            <person name="Scheffler B.E."/>
            <person name="Wendel J.F."/>
        </authorList>
    </citation>
    <scope>NUCLEOTIDE SEQUENCE [LARGE SCALE GENOMIC DNA]</scope>
    <source>
        <strain evidence="1">0</strain>
        <tissue evidence="1">Leaf</tissue>
    </source>
</reference>
<dbReference type="EMBL" id="JABFAD010000007">
    <property type="protein sequence ID" value="MBA0803049.1"/>
    <property type="molecule type" value="Genomic_DNA"/>
</dbReference>
<protein>
    <submittedName>
        <fullName evidence="1">Uncharacterized protein</fullName>
    </submittedName>
</protein>